<keyword evidence="10 13" id="KW-0472">Membrane</keyword>
<dbReference type="Pfam" id="PF13246">
    <property type="entry name" value="Cation_ATPase"/>
    <property type="match status" value="1"/>
</dbReference>
<evidence type="ECO:0000313" key="15">
    <source>
        <dbReference type="EMBL" id="PWC02267.1"/>
    </source>
</evidence>
<dbReference type="GO" id="GO:0006883">
    <property type="term" value="P:intracellular sodium ion homeostasis"/>
    <property type="evidence" value="ECO:0007669"/>
    <property type="project" value="TreeGrafter"/>
</dbReference>
<dbReference type="GO" id="GO:0016887">
    <property type="term" value="F:ATP hydrolysis activity"/>
    <property type="evidence" value="ECO:0007669"/>
    <property type="project" value="InterPro"/>
</dbReference>
<dbReference type="InterPro" id="IPR018303">
    <property type="entry name" value="ATPase_P-typ_P_site"/>
</dbReference>
<protein>
    <submittedName>
        <fullName evidence="15">Carbonate dehydratase</fullName>
    </submittedName>
</protein>
<dbReference type="Gene3D" id="1.20.1110.10">
    <property type="entry name" value="Calcium-transporting ATPase, transmembrane domain"/>
    <property type="match status" value="1"/>
</dbReference>
<feature type="transmembrane region" description="Helical" evidence="13">
    <location>
        <begin position="243"/>
        <end position="264"/>
    </location>
</feature>
<evidence type="ECO:0000256" key="4">
    <source>
        <dbReference type="ARBA" id="ARBA00022692"/>
    </source>
</evidence>
<evidence type="ECO:0000259" key="14">
    <source>
        <dbReference type="SMART" id="SM00831"/>
    </source>
</evidence>
<feature type="transmembrane region" description="Helical" evidence="13">
    <location>
        <begin position="853"/>
        <end position="872"/>
    </location>
</feature>
<keyword evidence="8" id="KW-1278">Translocase</keyword>
<keyword evidence="3" id="KW-0597">Phosphoprotein</keyword>
<dbReference type="InterPro" id="IPR036412">
    <property type="entry name" value="HAD-like_sf"/>
</dbReference>
<dbReference type="OrthoDB" id="9814270at2"/>
<dbReference type="Pfam" id="PF00689">
    <property type="entry name" value="Cation_ATPase_C"/>
    <property type="match status" value="1"/>
</dbReference>
<dbReference type="SMART" id="SM00831">
    <property type="entry name" value="Cation_ATPase_N"/>
    <property type="match status" value="1"/>
</dbReference>
<dbReference type="InterPro" id="IPR023299">
    <property type="entry name" value="ATPase_P-typ_cyto_dom_N"/>
</dbReference>
<dbReference type="InterPro" id="IPR001757">
    <property type="entry name" value="P_typ_ATPase"/>
</dbReference>
<dbReference type="EMBL" id="QEEZ01000004">
    <property type="protein sequence ID" value="PWC02267.1"/>
    <property type="molecule type" value="Genomic_DNA"/>
</dbReference>
<dbReference type="SFLD" id="SFLDF00027">
    <property type="entry name" value="p-type_atpase"/>
    <property type="match status" value="1"/>
</dbReference>
<dbReference type="Gene3D" id="2.70.150.10">
    <property type="entry name" value="Calcium-transporting ATPase, cytoplasmic transduction domain A"/>
    <property type="match status" value="1"/>
</dbReference>
<dbReference type="Gene3D" id="3.40.50.1000">
    <property type="entry name" value="HAD superfamily/HAD-like"/>
    <property type="match status" value="1"/>
</dbReference>
<evidence type="ECO:0000313" key="16">
    <source>
        <dbReference type="Proteomes" id="UP000244989"/>
    </source>
</evidence>
<dbReference type="InterPro" id="IPR006068">
    <property type="entry name" value="ATPase_P-typ_cation-transptr_C"/>
</dbReference>
<feature type="transmembrane region" description="Helical" evidence="13">
    <location>
        <begin position="749"/>
        <end position="775"/>
    </location>
</feature>
<dbReference type="Pfam" id="PF00690">
    <property type="entry name" value="Cation_ATPase_N"/>
    <property type="match status" value="1"/>
</dbReference>
<dbReference type="PRINTS" id="PR00120">
    <property type="entry name" value="HATPASE"/>
</dbReference>
<evidence type="ECO:0000256" key="3">
    <source>
        <dbReference type="ARBA" id="ARBA00022553"/>
    </source>
</evidence>
<comment type="caution">
    <text evidence="15">The sequence shown here is derived from an EMBL/GenBank/DDBJ whole genome shotgun (WGS) entry which is preliminary data.</text>
</comment>
<feature type="transmembrane region" description="Helical" evidence="13">
    <location>
        <begin position="60"/>
        <end position="93"/>
    </location>
</feature>
<dbReference type="InterPro" id="IPR059000">
    <property type="entry name" value="ATPase_P-type_domA"/>
</dbReference>
<evidence type="ECO:0000256" key="11">
    <source>
        <dbReference type="ARBA" id="ARBA00049360"/>
    </source>
</evidence>
<keyword evidence="9 13" id="KW-1133">Transmembrane helix</keyword>
<dbReference type="InterPro" id="IPR023214">
    <property type="entry name" value="HAD_sf"/>
</dbReference>
<accession>A0A2U1T8D1</accession>
<feature type="region of interest" description="Disordered" evidence="12">
    <location>
        <begin position="1"/>
        <end position="46"/>
    </location>
</feature>
<dbReference type="SFLD" id="SFLDG00002">
    <property type="entry name" value="C1.7:_P-type_atpase_like"/>
    <property type="match status" value="1"/>
</dbReference>
<evidence type="ECO:0000256" key="8">
    <source>
        <dbReference type="ARBA" id="ARBA00022967"/>
    </source>
</evidence>
<keyword evidence="5" id="KW-0547">Nucleotide-binding</keyword>
<dbReference type="InterPro" id="IPR004014">
    <property type="entry name" value="ATPase_P-typ_cation-transptr_N"/>
</dbReference>
<feature type="transmembrane region" description="Helical" evidence="13">
    <location>
        <begin position="787"/>
        <end position="811"/>
    </location>
</feature>
<evidence type="ECO:0000256" key="5">
    <source>
        <dbReference type="ARBA" id="ARBA00022741"/>
    </source>
</evidence>
<sequence length="879" mass="93011">MVTPHAATESEICAELETSPEGLSTSEAKRRRKEHGPNQLPQPQQETWWQRLGRQFADPMIYVLIAAGVLTLLMGQVMDTIVIAAVVIINALVGFIQEGRAANALDSIRDMLAPETTARRDGHPETIAATDLVPGDVVQLSAGDKVPADLRLIEASNLSIEESALTGESVAAEKDTAETAEDAAIGDRSSMAFSGTTVTGGTGAGVVCATGADTEIGQVTGMLSEVEDVSTPLTRAMGKFSSLLAIVAVALAVGMVLIARLAYGTDWGELFLAAVGFAVATIPEGLPAVMAITLAIGVQKMARRNAITRRMNSVEALGAVTTICTDKTGTLTRNEMTVRRVITAAHSYEVTGGGYDTDGEVLLDDHPADPDAHRDLALITQVADLANDADVRDGELVGEPTDGAIKAFALKTGASVPAERLSEVPFDSRYKYQASVDKLADDTTRIHLKGAPDRLLARCSHQLSPDGGTEELDRDLWEEVIEKLGADGMRVLAAAIRTTDSGSGEISTDEIDAGGFTFVGVWGIIDPPRDEVIDAVAQVRRAGIVVRMITGDHATTATAIAREVGIDEGRTVTGAEIEEADDEKLRDIVREATVFARTSPEHKLRLVRALRANGEVVSMTGDGVNDAPSLKQADVGVAMGIKGTQATKDAADIVLADDNFATIGAAVKMGRTIFDNLQKAIAFMLPTNGAQGLVILVAMLFGLTLPITPVQILWVNLITAVTLSLALSFEPSGPDIMQRSPRAPDTGLLPGAAIVRIVYVSVLLGGATIAIFSWLNAEVDMDTARSVAINALVVGQAFYLFAARFTTATCLRKELFTTNPISWLCVGIMLALQLLFLYTPFMQAAFSTSPIGLNGWLISLALGVVVLAVVEVDKALRRP</sequence>
<dbReference type="InterPro" id="IPR008250">
    <property type="entry name" value="ATPase_P-typ_transduc_dom_A_sf"/>
</dbReference>
<comment type="catalytic activity">
    <reaction evidence="11">
        <text>ATP + H2O = ADP + phosphate + H(+)</text>
        <dbReference type="Rhea" id="RHEA:13065"/>
        <dbReference type="ChEBI" id="CHEBI:15377"/>
        <dbReference type="ChEBI" id="CHEBI:15378"/>
        <dbReference type="ChEBI" id="CHEBI:30616"/>
        <dbReference type="ChEBI" id="CHEBI:43474"/>
        <dbReference type="ChEBI" id="CHEBI:456216"/>
    </reaction>
</comment>
<keyword evidence="7" id="KW-0460">Magnesium</keyword>
<dbReference type="Pfam" id="PF00122">
    <property type="entry name" value="E1-E2_ATPase"/>
    <property type="match status" value="1"/>
</dbReference>
<dbReference type="Proteomes" id="UP000244989">
    <property type="component" value="Unassembled WGS sequence"/>
</dbReference>
<evidence type="ECO:0000256" key="12">
    <source>
        <dbReference type="SAM" id="MobiDB-lite"/>
    </source>
</evidence>
<gene>
    <name evidence="15" type="ORF">DF222_02710</name>
</gene>
<dbReference type="GO" id="GO:1902600">
    <property type="term" value="P:proton transmembrane transport"/>
    <property type="evidence" value="ECO:0007669"/>
    <property type="project" value="TreeGrafter"/>
</dbReference>
<dbReference type="Gene3D" id="3.40.1110.10">
    <property type="entry name" value="Calcium-transporting ATPase, cytoplasmic domain N"/>
    <property type="match status" value="1"/>
</dbReference>
<dbReference type="PANTHER" id="PTHR43294">
    <property type="entry name" value="SODIUM/POTASSIUM-TRANSPORTING ATPASE SUBUNIT ALPHA"/>
    <property type="match status" value="1"/>
</dbReference>
<dbReference type="GO" id="GO:0030007">
    <property type="term" value="P:intracellular potassium ion homeostasis"/>
    <property type="evidence" value="ECO:0007669"/>
    <property type="project" value="TreeGrafter"/>
</dbReference>
<organism evidence="15 16">
    <name type="scientific">Corynebacterium yudongzhengii</name>
    <dbReference type="NCBI Taxonomy" id="2080740"/>
    <lineage>
        <taxon>Bacteria</taxon>
        <taxon>Bacillati</taxon>
        <taxon>Actinomycetota</taxon>
        <taxon>Actinomycetes</taxon>
        <taxon>Mycobacteriales</taxon>
        <taxon>Corynebacteriaceae</taxon>
        <taxon>Corynebacterium</taxon>
    </lineage>
</organism>
<dbReference type="PROSITE" id="PS00154">
    <property type="entry name" value="ATPASE_E1_E2"/>
    <property type="match status" value="1"/>
</dbReference>
<dbReference type="InterPro" id="IPR023298">
    <property type="entry name" value="ATPase_P-typ_TM_dom_sf"/>
</dbReference>
<evidence type="ECO:0000256" key="13">
    <source>
        <dbReference type="SAM" id="Phobius"/>
    </source>
</evidence>
<dbReference type="InterPro" id="IPR044492">
    <property type="entry name" value="P_typ_ATPase_HD_dom"/>
</dbReference>
<dbReference type="GO" id="GO:0005391">
    <property type="term" value="F:P-type sodium:potassium-exchanging transporter activity"/>
    <property type="evidence" value="ECO:0007669"/>
    <property type="project" value="TreeGrafter"/>
</dbReference>
<dbReference type="FunFam" id="2.70.150.10:FF:000160">
    <property type="entry name" value="Sarcoplasmic/endoplasmic reticulum calcium ATPase 1"/>
    <property type="match status" value="1"/>
</dbReference>
<feature type="transmembrane region" description="Helical" evidence="13">
    <location>
        <begin position="823"/>
        <end position="841"/>
    </location>
</feature>
<dbReference type="SUPFAM" id="SSF81665">
    <property type="entry name" value="Calcium ATPase, transmembrane domain M"/>
    <property type="match status" value="1"/>
</dbReference>
<reference evidence="16" key="1">
    <citation type="submission" date="2018-04" db="EMBL/GenBank/DDBJ databases">
        <authorList>
            <person name="Liu S."/>
            <person name="Wang Z."/>
            <person name="Li J."/>
        </authorList>
    </citation>
    <scope>NUCLEOTIDE SEQUENCE [LARGE SCALE GENOMIC DNA]</scope>
    <source>
        <strain evidence="16">2189</strain>
    </source>
</reference>
<evidence type="ECO:0000256" key="10">
    <source>
        <dbReference type="ARBA" id="ARBA00023136"/>
    </source>
</evidence>
<feature type="transmembrane region" description="Helical" evidence="13">
    <location>
        <begin position="681"/>
        <end position="705"/>
    </location>
</feature>
<feature type="transmembrane region" description="Helical" evidence="13">
    <location>
        <begin position="711"/>
        <end position="729"/>
    </location>
</feature>
<keyword evidence="16" id="KW-1185">Reference proteome</keyword>
<evidence type="ECO:0000256" key="7">
    <source>
        <dbReference type="ARBA" id="ARBA00022842"/>
    </source>
</evidence>
<feature type="domain" description="Cation-transporting P-type ATPase N-terminal" evidence="14">
    <location>
        <begin position="3"/>
        <end position="76"/>
    </location>
</feature>
<keyword evidence="6" id="KW-0067">ATP-binding</keyword>
<dbReference type="SUPFAM" id="SSF56784">
    <property type="entry name" value="HAD-like"/>
    <property type="match status" value="1"/>
</dbReference>
<proteinExistence type="inferred from homology"/>
<dbReference type="InterPro" id="IPR050510">
    <property type="entry name" value="Cation_transp_ATPase_P-type"/>
</dbReference>
<name>A0A2U1T8D1_9CORY</name>
<feature type="transmembrane region" description="Helical" evidence="13">
    <location>
        <begin position="270"/>
        <end position="296"/>
    </location>
</feature>
<dbReference type="NCBIfam" id="TIGR01494">
    <property type="entry name" value="ATPase_P-type"/>
    <property type="match status" value="2"/>
</dbReference>
<comment type="similarity">
    <text evidence="2">Belongs to the cation transport ATPase (P-type) (TC 3.A.3) family. Type IIA subfamily.</text>
</comment>
<dbReference type="SUPFAM" id="SSF81653">
    <property type="entry name" value="Calcium ATPase, transduction domain A"/>
    <property type="match status" value="1"/>
</dbReference>
<dbReference type="SFLD" id="SFLDS00003">
    <property type="entry name" value="Haloacid_Dehalogenase"/>
    <property type="match status" value="1"/>
</dbReference>
<dbReference type="GO" id="GO:0005886">
    <property type="term" value="C:plasma membrane"/>
    <property type="evidence" value="ECO:0007669"/>
    <property type="project" value="UniProtKB-SubCell"/>
</dbReference>
<evidence type="ECO:0000256" key="1">
    <source>
        <dbReference type="ARBA" id="ARBA00004651"/>
    </source>
</evidence>
<dbReference type="KEGG" id="cyz:C3B44_05490"/>
<dbReference type="GO" id="GO:1990573">
    <property type="term" value="P:potassium ion import across plasma membrane"/>
    <property type="evidence" value="ECO:0007669"/>
    <property type="project" value="TreeGrafter"/>
</dbReference>
<evidence type="ECO:0000256" key="2">
    <source>
        <dbReference type="ARBA" id="ARBA00005675"/>
    </source>
</evidence>
<dbReference type="GO" id="GO:0036376">
    <property type="term" value="P:sodium ion export across plasma membrane"/>
    <property type="evidence" value="ECO:0007669"/>
    <property type="project" value="TreeGrafter"/>
</dbReference>
<keyword evidence="4 13" id="KW-0812">Transmembrane</keyword>
<dbReference type="PANTHER" id="PTHR43294:SF20">
    <property type="entry name" value="P-TYPE ATPASE"/>
    <property type="match status" value="1"/>
</dbReference>
<dbReference type="AlphaFoldDB" id="A0A2U1T8D1"/>
<dbReference type="GO" id="GO:0005524">
    <property type="term" value="F:ATP binding"/>
    <property type="evidence" value="ECO:0007669"/>
    <property type="project" value="UniProtKB-KW"/>
</dbReference>
<evidence type="ECO:0000256" key="6">
    <source>
        <dbReference type="ARBA" id="ARBA00022840"/>
    </source>
</evidence>
<dbReference type="PRINTS" id="PR00119">
    <property type="entry name" value="CATATPASE"/>
</dbReference>
<dbReference type="SUPFAM" id="SSF81660">
    <property type="entry name" value="Metal cation-transporting ATPase, ATP-binding domain N"/>
    <property type="match status" value="1"/>
</dbReference>
<evidence type="ECO:0000256" key="9">
    <source>
        <dbReference type="ARBA" id="ARBA00022989"/>
    </source>
</evidence>
<comment type="subcellular location">
    <subcellularLocation>
        <location evidence="1">Cell membrane</location>
        <topology evidence="1">Multi-pass membrane protein</topology>
    </subcellularLocation>
</comment>